<protein>
    <recommendedName>
        <fullName evidence="6">Glutathione-dependent peroxiredoxin</fullName>
        <ecNumber evidence="6">1.11.1.27</ecNumber>
    </recommendedName>
</protein>
<dbReference type="GO" id="GO:0045454">
    <property type="term" value="P:cell redox homeostasis"/>
    <property type="evidence" value="ECO:0007669"/>
    <property type="project" value="TreeGrafter"/>
</dbReference>
<comment type="catalytic activity">
    <reaction evidence="6">
        <text>a hydroperoxide + 2 glutathione = an alcohol + glutathione disulfide + H2O</text>
        <dbReference type="Rhea" id="RHEA:62632"/>
        <dbReference type="ChEBI" id="CHEBI:15377"/>
        <dbReference type="ChEBI" id="CHEBI:30879"/>
        <dbReference type="ChEBI" id="CHEBI:35924"/>
        <dbReference type="ChEBI" id="CHEBI:57925"/>
        <dbReference type="ChEBI" id="CHEBI:58297"/>
        <dbReference type="EC" id="1.11.1.27"/>
    </reaction>
</comment>
<evidence type="ECO:0000256" key="1">
    <source>
        <dbReference type="ARBA" id="ARBA00022559"/>
    </source>
</evidence>
<evidence type="ECO:0000256" key="3">
    <source>
        <dbReference type="ARBA" id="ARBA00023002"/>
    </source>
</evidence>
<dbReference type="AlphaFoldDB" id="A0A845V4G6"/>
<dbReference type="GO" id="GO:0005737">
    <property type="term" value="C:cytoplasm"/>
    <property type="evidence" value="ECO:0007669"/>
    <property type="project" value="TreeGrafter"/>
</dbReference>
<proteinExistence type="inferred from homology"/>
<keyword evidence="4 6" id="KW-0676">Redox-active center</keyword>
<keyword evidence="3 6" id="KW-0560">Oxidoreductase</keyword>
<evidence type="ECO:0000259" key="7">
    <source>
        <dbReference type="PROSITE" id="PS51352"/>
    </source>
</evidence>
<organism evidence="8 9">
    <name type="scientific">Wenzhouxiangella limi</name>
    <dbReference type="NCBI Taxonomy" id="2707351"/>
    <lineage>
        <taxon>Bacteria</taxon>
        <taxon>Pseudomonadati</taxon>
        <taxon>Pseudomonadota</taxon>
        <taxon>Gammaproteobacteria</taxon>
        <taxon>Chromatiales</taxon>
        <taxon>Wenzhouxiangellaceae</taxon>
        <taxon>Wenzhouxiangella</taxon>
    </lineage>
</organism>
<evidence type="ECO:0000256" key="6">
    <source>
        <dbReference type="RuleBase" id="RU366011"/>
    </source>
</evidence>
<keyword evidence="9" id="KW-1185">Reference proteome</keyword>
<evidence type="ECO:0000256" key="5">
    <source>
        <dbReference type="PIRSR" id="PIRSR637944-1"/>
    </source>
</evidence>
<dbReference type="CDD" id="cd03013">
    <property type="entry name" value="PRX5_like"/>
    <property type="match status" value="1"/>
</dbReference>
<dbReference type="PROSITE" id="PS51352">
    <property type="entry name" value="THIOREDOXIN_2"/>
    <property type="match status" value="1"/>
</dbReference>
<dbReference type="Proteomes" id="UP000484885">
    <property type="component" value="Unassembled WGS sequence"/>
</dbReference>
<accession>A0A845V4G6</accession>
<dbReference type="Gene3D" id="3.40.30.10">
    <property type="entry name" value="Glutaredoxin"/>
    <property type="match status" value="1"/>
</dbReference>
<dbReference type="FunFam" id="3.40.30.10:FF:000020">
    <property type="entry name" value="Peroxiredoxin"/>
    <property type="match status" value="1"/>
</dbReference>
<evidence type="ECO:0000256" key="2">
    <source>
        <dbReference type="ARBA" id="ARBA00022862"/>
    </source>
</evidence>
<keyword evidence="1 6" id="KW-0575">Peroxidase</keyword>
<dbReference type="GO" id="GO:0008379">
    <property type="term" value="F:thioredoxin peroxidase activity"/>
    <property type="evidence" value="ECO:0007669"/>
    <property type="project" value="InterPro"/>
</dbReference>
<dbReference type="InterPro" id="IPR037944">
    <property type="entry name" value="PRX5-like"/>
</dbReference>
<reference evidence="8 9" key="1">
    <citation type="submission" date="2020-02" db="EMBL/GenBank/DDBJ databases">
        <authorList>
            <person name="Zhang X.-Y."/>
        </authorList>
    </citation>
    <scope>NUCLEOTIDE SEQUENCE [LARGE SCALE GENOMIC DNA]</scope>
    <source>
        <strain evidence="8 9">C33</strain>
    </source>
</reference>
<dbReference type="RefSeq" id="WP_164210236.1">
    <property type="nucleotide sequence ID" value="NZ_JAAGSC010000031.1"/>
</dbReference>
<dbReference type="InterPro" id="IPR013766">
    <property type="entry name" value="Thioredoxin_domain"/>
</dbReference>
<dbReference type="GO" id="GO:0042744">
    <property type="term" value="P:hydrogen peroxide catabolic process"/>
    <property type="evidence" value="ECO:0007669"/>
    <property type="project" value="TreeGrafter"/>
</dbReference>
<keyword evidence="2 6" id="KW-0049">Antioxidant</keyword>
<comment type="function">
    <text evidence="6">Thiol-specific peroxidase that catalyzes the reduction of hydrogen peroxide and organic hydroperoxides to water and alcohols, respectively. Plays a role in cell protection against oxidative stress by detoxifying peroxides.</text>
</comment>
<dbReference type="Pfam" id="PF08534">
    <property type="entry name" value="Redoxin"/>
    <property type="match status" value="1"/>
</dbReference>
<evidence type="ECO:0000313" key="8">
    <source>
        <dbReference type="EMBL" id="NDY94855.1"/>
    </source>
</evidence>
<sequence length="160" mass="16656">MSISAGDQIPSAPLAVMGSNGPGPVDSSELLGSGLVVLFAVPGAFTPTCSAEHLPGFVEHAKALREKGVDRIVCMAVNDVFVMDAWGKAGNVGDDITMAADGNGEFTRALGLEMDASAFGMGQRCHRFAMIVRDGVVAKLLVEGPGEFRVSSAEYVLEQI</sequence>
<comment type="caution">
    <text evidence="8">The sequence shown here is derived from an EMBL/GenBank/DDBJ whole genome shotgun (WGS) entry which is preliminary data.</text>
</comment>
<dbReference type="PANTHER" id="PTHR10430:SF16">
    <property type="entry name" value="PEROXIREDOXIN-5, MITOCHONDRIAL"/>
    <property type="match status" value="1"/>
</dbReference>
<dbReference type="PANTHER" id="PTHR10430">
    <property type="entry name" value="PEROXIREDOXIN"/>
    <property type="match status" value="1"/>
</dbReference>
<feature type="domain" description="Thioredoxin" evidence="7">
    <location>
        <begin position="3"/>
        <end position="160"/>
    </location>
</feature>
<evidence type="ECO:0000256" key="4">
    <source>
        <dbReference type="ARBA" id="ARBA00023284"/>
    </source>
</evidence>
<dbReference type="InterPro" id="IPR036249">
    <property type="entry name" value="Thioredoxin-like_sf"/>
</dbReference>
<name>A0A845V4G6_9GAMM</name>
<dbReference type="InterPro" id="IPR013740">
    <property type="entry name" value="Redoxin"/>
</dbReference>
<evidence type="ECO:0000313" key="9">
    <source>
        <dbReference type="Proteomes" id="UP000484885"/>
    </source>
</evidence>
<gene>
    <name evidence="8" type="ORF">G3I74_03825</name>
</gene>
<dbReference type="GO" id="GO:0034599">
    <property type="term" value="P:cellular response to oxidative stress"/>
    <property type="evidence" value="ECO:0007669"/>
    <property type="project" value="InterPro"/>
</dbReference>
<dbReference type="EMBL" id="JAAGSC010000031">
    <property type="protein sequence ID" value="NDY94855.1"/>
    <property type="molecule type" value="Genomic_DNA"/>
</dbReference>
<comment type="similarity">
    <text evidence="6">Belongs to the peroxiredoxin family. Prx5 subfamily.</text>
</comment>
<dbReference type="EC" id="1.11.1.27" evidence="6"/>
<feature type="active site" description="Cysteine sulfenic acid (-SOH) intermediate" evidence="5">
    <location>
        <position position="49"/>
    </location>
</feature>
<dbReference type="SUPFAM" id="SSF52833">
    <property type="entry name" value="Thioredoxin-like"/>
    <property type="match status" value="1"/>
</dbReference>